<dbReference type="PROSITE" id="PS00882">
    <property type="entry name" value="NI_HGENASE_CYTB_1"/>
    <property type="match status" value="1"/>
</dbReference>
<dbReference type="NCBIfam" id="TIGR02125">
    <property type="entry name" value="CytB-hydogenase"/>
    <property type="match status" value="1"/>
</dbReference>
<evidence type="ECO:0000256" key="12">
    <source>
        <dbReference type="ARBA" id="ARBA00056801"/>
    </source>
</evidence>
<evidence type="ECO:0000256" key="7">
    <source>
        <dbReference type="ARBA" id="ARBA00022723"/>
    </source>
</evidence>
<evidence type="ECO:0000256" key="1">
    <source>
        <dbReference type="ARBA" id="ARBA00004651"/>
    </source>
</evidence>
<evidence type="ECO:0000256" key="4">
    <source>
        <dbReference type="ARBA" id="ARBA00022475"/>
    </source>
</evidence>
<evidence type="ECO:0000256" key="10">
    <source>
        <dbReference type="ARBA" id="ARBA00023004"/>
    </source>
</evidence>
<keyword evidence="6 13" id="KW-0812">Transmembrane</keyword>
<dbReference type="GO" id="GO:0020037">
    <property type="term" value="F:heme binding"/>
    <property type="evidence" value="ECO:0007669"/>
    <property type="project" value="TreeGrafter"/>
</dbReference>
<comment type="caution">
    <text evidence="15">The sequence shown here is derived from an EMBL/GenBank/DDBJ whole genome shotgun (WGS) entry which is preliminary data.</text>
</comment>
<feature type="domain" description="Cytochrome b561 bacterial/Ni-hydrogenase" evidence="14">
    <location>
        <begin position="13"/>
        <end position="219"/>
    </location>
</feature>
<evidence type="ECO:0000256" key="6">
    <source>
        <dbReference type="ARBA" id="ARBA00022692"/>
    </source>
</evidence>
<keyword evidence="10" id="KW-0408">Iron</keyword>
<dbReference type="PANTHER" id="PTHR30485">
    <property type="entry name" value="NI/FE-HYDROGENASE 1 B-TYPE CYTOCHROME SUBUNIT"/>
    <property type="match status" value="1"/>
</dbReference>
<comment type="subcellular location">
    <subcellularLocation>
        <location evidence="1">Cell membrane</location>
        <topology evidence="1">Multi-pass membrane protein</topology>
    </subcellularLocation>
</comment>
<evidence type="ECO:0000313" key="15">
    <source>
        <dbReference type="EMBL" id="PZN75812.1"/>
    </source>
</evidence>
<dbReference type="EMBL" id="QJPH01000375">
    <property type="protein sequence ID" value="PZN75812.1"/>
    <property type="molecule type" value="Genomic_DNA"/>
</dbReference>
<comment type="similarity">
    <text evidence="2">Belongs to the HupC/HyaC/HydC family.</text>
</comment>
<evidence type="ECO:0000256" key="8">
    <source>
        <dbReference type="ARBA" id="ARBA00022982"/>
    </source>
</evidence>
<dbReference type="Pfam" id="PF01292">
    <property type="entry name" value="Ni_hydr_CYTB"/>
    <property type="match status" value="1"/>
</dbReference>
<proteinExistence type="inferred from homology"/>
<feature type="transmembrane region" description="Helical" evidence="13">
    <location>
        <begin position="20"/>
        <end position="40"/>
    </location>
</feature>
<evidence type="ECO:0000256" key="11">
    <source>
        <dbReference type="ARBA" id="ARBA00023136"/>
    </source>
</evidence>
<sequence>MSYPALTQTPVYVYEKPVRLWHWINALALVVLAVTGYLIGNPPVVTGGETSDHFLFGYIRFTHFSAGYVLAIGMAGRAYWALVGNQYAHRLFVPEVYSRTWWQGVWHEILWYLFLVPEARKHVGHNPLAGLAIFVFFVLGSLFMIITGFALYGEGLGSGSWADRGFGWVIPLLGGSQATHSWHHLGMWYLVVFMMTHVYIVLREQFVSRQSMTSTMIDGWRTWKDDRP</sequence>
<dbReference type="GO" id="GO:0005506">
    <property type="term" value="F:iron ion binding"/>
    <property type="evidence" value="ECO:0007669"/>
    <property type="project" value="InterPro"/>
</dbReference>
<comment type="function">
    <text evidence="12">Probable b-type cytochrome.</text>
</comment>
<evidence type="ECO:0000256" key="5">
    <source>
        <dbReference type="ARBA" id="ARBA00022617"/>
    </source>
</evidence>
<dbReference type="PRINTS" id="PR00161">
    <property type="entry name" value="NIHGNASECYTB"/>
</dbReference>
<organism evidence="15 16">
    <name type="scientific">Candidatus Methylumidiphilus alinenensis</name>
    <dbReference type="NCBI Taxonomy" id="2202197"/>
    <lineage>
        <taxon>Bacteria</taxon>
        <taxon>Pseudomonadati</taxon>
        <taxon>Pseudomonadota</taxon>
        <taxon>Gammaproteobacteria</taxon>
        <taxon>Methylococcales</taxon>
        <taxon>Candidatus Methylumidiphilus</taxon>
    </lineage>
</organism>
<dbReference type="AlphaFoldDB" id="A0A2W4QVG6"/>
<dbReference type="InterPro" id="IPR000516">
    <property type="entry name" value="Ni-dep_Hydgase_cyt-B"/>
</dbReference>
<keyword evidence="5" id="KW-0349">Heme</keyword>
<dbReference type="GO" id="GO:0009055">
    <property type="term" value="F:electron transfer activity"/>
    <property type="evidence" value="ECO:0007669"/>
    <property type="project" value="InterPro"/>
</dbReference>
<dbReference type="InterPro" id="IPR016174">
    <property type="entry name" value="Di-haem_cyt_TM"/>
</dbReference>
<accession>A0A2W4QVG6</accession>
<evidence type="ECO:0000256" key="13">
    <source>
        <dbReference type="SAM" id="Phobius"/>
    </source>
</evidence>
<name>A0A2W4QVG6_9GAMM</name>
<dbReference type="GO" id="GO:0005886">
    <property type="term" value="C:plasma membrane"/>
    <property type="evidence" value="ECO:0007669"/>
    <property type="project" value="UniProtKB-SubCell"/>
</dbReference>
<keyword evidence="4" id="KW-1003">Cell membrane</keyword>
<keyword evidence="8" id="KW-0249">Electron transport</keyword>
<evidence type="ECO:0000256" key="3">
    <source>
        <dbReference type="ARBA" id="ARBA00022448"/>
    </source>
</evidence>
<keyword evidence="9 13" id="KW-1133">Transmembrane helix</keyword>
<evidence type="ECO:0000256" key="9">
    <source>
        <dbReference type="ARBA" id="ARBA00022989"/>
    </source>
</evidence>
<keyword evidence="7" id="KW-0479">Metal-binding</keyword>
<dbReference type="PROSITE" id="PS00883">
    <property type="entry name" value="NI_HGENASE_CYTB_2"/>
    <property type="match status" value="1"/>
</dbReference>
<keyword evidence="3" id="KW-0813">Transport</keyword>
<gene>
    <name evidence="15" type="primary">cybH</name>
    <name evidence="15" type="ORF">DM484_17865</name>
</gene>
<dbReference type="InterPro" id="IPR011577">
    <property type="entry name" value="Cyt_b561_bac/Ni-Hgenase"/>
</dbReference>
<dbReference type="PANTHER" id="PTHR30485:SF0">
    <property type="entry name" value="NI_FE-HYDROGENASE 1 B-TYPE CYTOCHROME SUBUNIT-RELATED"/>
    <property type="match status" value="1"/>
</dbReference>
<evidence type="ECO:0000256" key="2">
    <source>
        <dbReference type="ARBA" id="ARBA00008622"/>
    </source>
</evidence>
<feature type="transmembrane region" description="Helical" evidence="13">
    <location>
        <begin position="61"/>
        <end position="80"/>
    </location>
</feature>
<reference evidence="15 16" key="1">
    <citation type="journal article" date="2018" name="Aquat. Microb. Ecol.">
        <title>Gammaproteobacterial methanotrophs dominate.</title>
        <authorList>
            <person name="Rissanen A.J."/>
            <person name="Saarenheimo J."/>
            <person name="Tiirola M."/>
            <person name="Peura S."/>
            <person name="Aalto S.L."/>
            <person name="Karvinen A."/>
            <person name="Nykanen H."/>
        </authorList>
    </citation>
    <scope>NUCLEOTIDE SEQUENCE [LARGE SCALE GENOMIC DNA]</scope>
    <source>
        <strain evidence="15">AMbin10</strain>
    </source>
</reference>
<dbReference type="Proteomes" id="UP000249396">
    <property type="component" value="Unassembled WGS sequence"/>
</dbReference>
<evidence type="ECO:0000313" key="16">
    <source>
        <dbReference type="Proteomes" id="UP000249396"/>
    </source>
</evidence>
<dbReference type="Gene3D" id="1.20.950.20">
    <property type="entry name" value="Transmembrane di-heme cytochromes, Chain C"/>
    <property type="match status" value="1"/>
</dbReference>
<keyword evidence="11 13" id="KW-0472">Membrane</keyword>
<dbReference type="InterPro" id="IPR051542">
    <property type="entry name" value="Hydrogenase_cytochrome"/>
</dbReference>
<protein>
    <submittedName>
        <fullName evidence="15">Ni/Fe-hydrogenase, b-type cytochrome subunit</fullName>
    </submittedName>
</protein>
<dbReference type="FunFam" id="1.20.950.20:FF:000003">
    <property type="entry name" value="Ni/Fe-hydrogenase 1 b-type cytochrome subunit"/>
    <property type="match status" value="1"/>
</dbReference>
<dbReference type="GO" id="GO:0022904">
    <property type="term" value="P:respiratory electron transport chain"/>
    <property type="evidence" value="ECO:0007669"/>
    <property type="project" value="InterPro"/>
</dbReference>
<feature type="transmembrane region" description="Helical" evidence="13">
    <location>
        <begin position="128"/>
        <end position="152"/>
    </location>
</feature>
<evidence type="ECO:0000259" key="14">
    <source>
        <dbReference type="Pfam" id="PF01292"/>
    </source>
</evidence>
<dbReference type="SUPFAM" id="SSF81342">
    <property type="entry name" value="Transmembrane di-heme cytochromes"/>
    <property type="match status" value="1"/>
</dbReference>
<feature type="transmembrane region" description="Helical" evidence="13">
    <location>
        <begin position="182"/>
        <end position="202"/>
    </location>
</feature>